<comment type="catalytic activity">
    <reaction evidence="2">
        <text>2 GTP = 3',3'-c-di-GMP + 2 diphosphate</text>
        <dbReference type="Rhea" id="RHEA:24898"/>
        <dbReference type="ChEBI" id="CHEBI:33019"/>
        <dbReference type="ChEBI" id="CHEBI:37565"/>
        <dbReference type="ChEBI" id="CHEBI:58805"/>
        <dbReference type="EC" id="2.7.7.65"/>
    </reaction>
</comment>
<dbReference type="PROSITE" id="PS50110">
    <property type="entry name" value="RESPONSE_REGULATORY"/>
    <property type="match status" value="1"/>
</dbReference>
<feature type="domain" description="Response regulatory" evidence="4">
    <location>
        <begin position="251"/>
        <end position="367"/>
    </location>
</feature>
<protein>
    <recommendedName>
        <fullName evidence="1">diguanylate cyclase</fullName>
        <ecNumber evidence="1">2.7.7.65</ecNumber>
    </recommendedName>
</protein>
<dbReference type="SUPFAM" id="SSF52172">
    <property type="entry name" value="CheY-like"/>
    <property type="match status" value="2"/>
</dbReference>
<dbReference type="PANTHER" id="PTHR45138:SF9">
    <property type="entry name" value="DIGUANYLATE CYCLASE DGCM-RELATED"/>
    <property type="match status" value="1"/>
</dbReference>
<dbReference type="Pfam" id="PF00990">
    <property type="entry name" value="GGDEF"/>
    <property type="match status" value="1"/>
</dbReference>
<dbReference type="CDD" id="cd01949">
    <property type="entry name" value="GGDEF"/>
    <property type="match status" value="1"/>
</dbReference>
<accession>A0ABX0YB13</accession>
<feature type="modified residue" description="4-aspartylphosphate" evidence="3">
    <location>
        <position position="300"/>
    </location>
</feature>
<dbReference type="PANTHER" id="PTHR45138">
    <property type="entry name" value="REGULATORY COMPONENTS OF SENSORY TRANSDUCTION SYSTEM"/>
    <property type="match status" value="1"/>
</dbReference>
<dbReference type="InterPro" id="IPR000160">
    <property type="entry name" value="GGDEF_dom"/>
</dbReference>
<dbReference type="SMART" id="SM00267">
    <property type="entry name" value="GGDEF"/>
    <property type="match status" value="1"/>
</dbReference>
<dbReference type="Pfam" id="PF00072">
    <property type="entry name" value="Response_reg"/>
    <property type="match status" value="1"/>
</dbReference>
<dbReference type="SMART" id="SM00448">
    <property type="entry name" value="REC"/>
    <property type="match status" value="1"/>
</dbReference>
<dbReference type="InterPro" id="IPR043128">
    <property type="entry name" value="Rev_trsase/Diguanyl_cyclase"/>
</dbReference>
<dbReference type="Gene3D" id="3.30.70.270">
    <property type="match status" value="1"/>
</dbReference>
<keyword evidence="3" id="KW-0597">Phosphoprotein</keyword>
<dbReference type="EC" id="2.7.7.65" evidence="1"/>
<evidence type="ECO:0000313" key="6">
    <source>
        <dbReference type="EMBL" id="NJP00541.1"/>
    </source>
</evidence>
<dbReference type="InterPro" id="IPR001789">
    <property type="entry name" value="Sig_transdc_resp-reg_receiver"/>
</dbReference>
<dbReference type="Proteomes" id="UP000746535">
    <property type="component" value="Unassembled WGS sequence"/>
</dbReference>
<dbReference type="SUPFAM" id="SSF55073">
    <property type="entry name" value="Nucleotide cyclase"/>
    <property type="match status" value="1"/>
</dbReference>
<dbReference type="PROSITE" id="PS50887">
    <property type="entry name" value="GGDEF"/>
    <property type="match status" value="1"/>
</dbReference>
<comment type="caution">
    <text evidence="6">The sequence shown here is derived from an EMBL/GenBank/DDBJ whole genome shotgun (WGS) entry which is preliminary data.</text>
</comment>
<dbReference type="RefSeq" id="WP_168082773.1">
    <property type="nucleotide sequence ID" value="NZ_JAAVJI010000003.1"/>
</dbReference>
<dbReference type="InterPro" id="IPR011006">
    <property type="entry name" value="CheY-like_superfamily"/>
</dbReference>
<feature type="domain" description="GGDEF" evidence="5">
    <location>
        <begin position="407"/>
        <end position="539"/>
    </location>
</feature>
<dbReference type="InterPro" id="IPR029787">
    <property type="entry name" value="Nucleotide_cyclase"/>
</dbReference>
<evidence type="ECO:0000259" key="4">
    <source>
        <dbReference type="PROSITE" id="PS50110"/>
    </source>
</evidence>
<evidence type="ECO:0000256" key="1">
    <source>
        <dbReference type="ARBA" id="ARBA00012528"/>
    </source>
</evidence>
<dbReference type="EMBL" id="JAAVJI010000003">
    <property type="protein sequence ID" value="NJP00541.1"/>
    <property type="molecule type" value="Genomic_DNA"/>
</dbReference>
<proteinExistence type="predicted"/>
<gene>
    <name evidence="6" type="ORF">HBH25_06670</name>
</gene>
<name>A0ABX0YB13_9PSED</name>
<keyword evidence="7" id="KW-1185">Reference proteome</keyword>
<evidence type="ECO:0000256" key="2">
    <source>
        <dbReference type="ARBA" id="ARBA00034247"/>
    </source>
</evidence>
<sequence length="543" mass="60151">MSSTDNASEHPMRVHFAQRVTHQSRDVLQLWQRLQYQRWTPDAQLQLEDAVLRWQRFAERYEDRAHLALAHEAQAALAGVTLSKNRLDSPSLHRVNDLMRRVAASALRASDSVVDTARLPAPRRPVALLLNDPEASLHLARQLDIFGCEAQSLDSAAALLSCVREYPPVAVVLDIDFSGTGKGLLLGARLRQLGGESIALVFHSLAEPDTRVRLEAVKAGGRAFISGPLEAWNTLEALEPLLNEGPWQPFRVLVIDDSSAQARHTERLLNNVGMVTRSLNDPLETMAALADFQPDLIILDMYMPDCTGTELAQAIRHNDRYVSVPIVYLSAEGDTDKQLDAMSEAGDDFLTKPISSRQLVTVVRNRAARARSLHARMVRDSLTGLYNHTYILRELDDACDRAQRDCQPLVFAMLDIDHFKRLNDSHGHALGDRVIKSLSLFLKHRLRATDLIGRYGGEEFAVVMPNTTLGCALKVLEDILQRFSALQFPAQPKGVSCTFSGGVAMMRPGMSGHSLASQADAALYRAKHQGRNRISTAPEPGVF</sequence>
<evidence type="ECO:0000259" key="5">
    <source>
        <dbReference type="PROSITE" id="PS50887"/>
    </source>
</evidence>
<dbReference type="InterPro" id="IPR050469">
    <property type="entry name" value="Diguanylate_Cyclase"/>
</dbReference>
<dbReference type="CDD" id="cd00156">
    <property type="entry name" value="REC"/>
    <property type="match status" value="1"/>
</dbReference>
<reference evidence="6 7" key="1">
    <citation type="submission" date="2020-03" db="EMBL/GenBank/DDBJ databases">
        <authorList>
            <person name="Wang L."/>
            <person name="He N."/>
            <person name="Li Y."/>
            <person name="Fang Y."/>
            <person name="Zhang F."/>
        </authorList>
    </citation>
    <scope>NUCLEOTIDE SEQUENCE [LARGE SCALE GENOMIC DNA]</scope>
    <source>
        <strain evidence="7">hsmgli-8</strain>
    </source>
</reference>
<evidence type="ECO:0000313" key="7">
    <source>
        <dbReference type="Proteomes" id="UP000746535"/>
    </source>
</evidence>
<organism evidence="6 7">
    <name type="scientific">Pseudomonas quercus</name>
    <dbReference type="NCBI Taxonomy" id="2722792"/>
    <lineage>
        <taxon>Bacteria</taxon>
        <taxon>Pseudomonadati</taxon>
        <taxon>Pseudomonadota</taxon>
        <taxon>Gammaproteobacteria</taxon>
        <taxon>Pseudomonadales</taxon>
        <taxon>Pseudomonadaceae</taxon>
        <taxon>Pseudomonas</taxon>
    </lineage>
</organism>
<dbReference type="NCBIfam" id="TIGR00254">
    <property type="entry name" value="GGDEF"/>
    <property type="match status" value="1"/>
</dbReference>
<evidence type="ECO:0000256" key="3">
    <source>
        <dbReference type="PROSITE-ProRule" id="PRU00169"/>
    </source>
</evidence>
<dbReference type="Gene3D" id="3.40.50.2300">
    <property type="match status" value="2"/>
</dbReference>